<dbReference type="GO" id="GO:0034626">
    <property type="term" value="P:fatty acid elongation, polyunsaturated fatty acid"/>
    <property type="evidence" value="ECO:0007669"/>
    <property type="project" value="TreeGrafter"/>
</dbReference>
<dbReference type="PANTHER" id="PTHR11157:SF69">
    <property type="entry name" value="ELONGATION OF VERY LONG CHAIN FATTY ACIDS PROTEIN 7"/>
    <property type="match status" value="1"/>
</dbReference>
<feature type="transmembrane region" description="Helical" evidence="10">
    <location>
        <begin position="20"/>
        <end position="39"/>
    </location>
</feature>
<evidence type="ECO:0000256" key="3">
    <source>
        <dbReference type="ARBA" id="ARBA00022679"/>
    </source>
</evidence>
<feature type="non-terminal residue" evidence="11">
    <location>
        <position position="1"/>
    </location>
</feature>
<dbReference type="EC" id="2.3.1.199" evidence="10"/>
<reference evidence="11" key="1">
    <citation type="submission" date="2016-04" db="EMBL/GenBank/DDBJ databases">
        <authorList>
            <person name="Calderon-Fernandez G.M.Sr."/>
        </authorList>
    </citation>
    <scope>NUCLEOTIDE SEQUENCE</scope>
    <source>
        <strain evidence="11">Int1</strain>
        <tissue evidence="11">Integument</tissue>
    </source>
</reference>
<feature type="non-terminal residue" evidence="11">
    <location>
        <position position="164"/>
    </location>
</feature>
<keyword evidence="8 10" id="KW-0472">Membrane</keyword>
<comment type="similarity">
    <text evidence="10">Belongs to the ELO family.</text>
</comment>
<evidence type="ECO:0000256" key="9">
    <source>
        <dbReference type="ARBA" id="ARBA00023160"/>
    </source>
</evidence>
<organism evidence="11">
    <name type="scientific">Triatoma infestans</name>
    <name type="common">Assassin bug</name>
    <dbReference type="NCBI Taxonomy" id="30076"/>
    <lineage>
        <taxon>Eukaryota</taxon>
        <taxon>Metazoa</taxon>
        <taxon>Ecdysozoa</taxon>
        <taxon>Arthropoda</taxon>
        <taxon>Hexapoda</taxon>
        <taxon>Insecta</taxon>
        <taxon>Pterygota</taxon>
        <taxon>Neoptera</taxon>
        <taxon>Paraneoptera</taxon>
        <taxon>Hemiptera</taxon>
        <taxon>Heteroptera</taxon>
        <taxon>Panheteroptera</taxon>
        <taxon>Cimicomorpha</taxon>
        <taxon>Reduviidae</taxon>
        <taxon>Triatominae</taxon>
        <taxon>Triatoma</taxon>
    </lineage>
</organism>
<dbReference type="GO" id="GO:0009922">
    <property type="term" value="F:fatty acid elongase activity"/>
    <property type="evidence" value="ECO:0007669"/>
    <property type="project" value="UniProtKB-EC"/>
</dbReference>
<dbReference type="InterPro" id="IPR002076">
    <property type="entry name" value="ELO_fam"/>
</dbReference>
<keyword evidence="7 10" id="KW-0443">Lipid metabolism</keyword>
<comment type="catalytic activity">
    <reaction evidence="10">
        <text>a very-long-chain acyl-CoA + malonyl-CoA + H(+) = a very-long-chain 3-oxoacyl-CoA + CO2 + CoA</text>
        <dbReference type="Rhea" id="RHEA:32727"/>
        <dbReference type="ChEBI" id="CHEBI:15378"/>
        <dbReference type="ChEBI" id="CHEBI:16526"/>
        <dbReference type="ChEBI" id="CHEBI:57287"/>
        <dbReference type="ChEBI" id="CHEBI:57384"/>
        <dbReference type="ChEBI" id="CHEBI:90725"/>
        <dbReference type="ChEBI" id="CHEBI:90736"/>
        <dbReference type="EC" id="2.3.1.199"/>
    </reaction>
</comment>
<comment type="subcellular location">
    <subcellularLocation>
        <location evidence="1">Membrane</location>
        <topology evidence="1">Multi-pass membrane protein</topology>
    </subcellularLocation>
</comment>
<feature type="transmembrane region" description="Helical" evidence="10">
    <location>
        <begin position="130"/>
        <end position="149"/>
    </location>
</feature>
<accession>A0A161M758</accession>
<evidence type="ECO:0000256" key="5">
    <source>
        <dbReference type="ARBA" id="ARBA00022832"/>
    </source>
</evidence>
<protein>
    <recommendedName>
        <fullName evidence="10">Elongation of very long chain fatty acids protein</fullName>
        <ecNumber evidence="10">2.3.1.199</ecNumber>
    </recommendedName>
    <alternativeName>
        <fullName evidence="10">Very-long-chain 3-oxoacyl-CoA synthase</fullName>
    </alternativeName>
</protein>
<dbReference type="PANTHER" id="PTHR11157">
    <property type="entry name" value="FATTY ACID ACYL TRANSFERASE-RELATED"/>
    <property type="match status" value="1"/>
</dbReference>
<dbReference type="GO" id="GO:0030148">
    <property type="term" value="P:sphingolipid biosynthetic process"/>
    <property type="evidence" value="ECO:0007669"/>
    <property type="project" value="TreeGrafter"/>
</dbReference>
<dbReference type="AlphaFoldDB" id="A0A161M758"/>
<evidence type="ECO:0000313" key="11">
    <source>
        <dbReference type="EMBL" id="JAR97900.1"/>
    </source>
</evidence>
<dbReference type="EMBL" id="GEMB01005420">
    <property type="protein sequence ID" value="JAR97900.1"/>
    <property type="molecule type" value="Transcribed_RNA"/>
</dbReference>
<keyword evidence="9 10" id="KW-0275">Fatty acid biosynthesis</keyword>
<keyword evidence="4 10" id="KW-0812">Transmembrane</keyword>
<evidence type="ECO:0000256" key="8">
    <source>
        <dbReference type="ARBA" id="ARBA00023136"/>
    </source>
</evidence>
<reference evidence="11" key="2">
    <citation type="journal article" date="2017" name="J. Med. Entomol.">
        <title>Transcriptome Analysis of the Triatoma infestans (Hemiptera: Reduviidae) Integument.</title>
        <authorList>
            <person name="Calderon-Fernandez G.M."/>
            <person name="Moriconi D.E."/>
            <person name="Dulbecco A.B."/>
            <person name="Juarez M.P."/>
        </authorList>
    </citation>
    <scope>NUCLEOTIDE SEQUENCE</scope>
    <source>
        <strain evidence="11">Int1</strain>
        <tissue evidence="11">Integument</tissue>
    </source>
</reference>
<dbReference type="GO" id="GO:0042761">
    <property type="term" value="P:very long-chain fatty acid biosynthetic process"/>
    <property type="evidence" value="ECO:0007669"/>
    <property type="project" value="TreeGrafter"/>
</dbReference>
<proteinExistence type="inferred from homology"/>
<comment type="caution">
    <text evidence="10">Lacks conserved residue(s) required for the propagation of feature annotation.</text>
</comment>
<dbReference type="GO" id="GO:0005789">
    <property type="term" value="C:endoplasmic reticulum membrane"/>
    <property type="evidence" value="ECO:0007669"/>
    <property type="project" value="TreeGrafter"/>
</dbReference>
<evidence type="ECO:0000256" key="4">
    <source>
        <dbReference type="ARBA" id="ARBA00022692"/>
    </source>
</evidence>
<dbReference type="GO" id="GO:0019367">
    <property type="term" value="P:fatty acid elongation, saturated fatty acid"/>
    <property type="evidence" value="ECO:0007669"/>
    <property type="project" value="TreeGrafter"/>
</dbReference>
<keyword evidence="11" id="KW-0012">Acyltransferase</keyword>
<keyword evidence="3 10" id="KW-0808">Transferase</keyword>
<keyword evidence="6 10" id="KW-1133">Transmembrane helix</keyword>
<dbReference type="Pfam" id="PF01151">
    <property type="entry name" value="ELO"/>
    <property type="match status" value="1"/>
</dbReference>
<dbReference type="GO" id="GO:0034625">
    <property type="term" value="P:fatty acid elongation, monounsaturated fatty acid"/>
    <property type="evidence" value="ECO:0007669"/>
    <property type="project" value="TreeGrafter"/>
</dbReference>
<evidence type="ECO:0000256" key="10">
    <source>
        <dbReference type="RuleBase" id="RU361115"/>
    </source>
</evidence>
<evidence type="ECO:0000256" key="2">
    <source>
        <dbReference type="ARBA" id="ARBA00022516"/>
    </source>
</evidence>
<sequence>VWYLPKYMEHREPYSLEKLIRCYNVAQIIMNIVLVNMYLNIMKDEAFTKFWSHICYPISMTRHFEVPMLIEALHFGYYYHINKIIDFSETIFFALRKKNSQITKLHIFHHIVMYLTSWVFVIHAREEMATVFAVLNSFVHVVMYFYYFLSSLGPGIQKYLWWKR</sequence>
<evidence type="ECO:0000256" key="1">
    <source>
        <dbReference type="ARBA" id="ARBA00004141"/>
    </source>
</evidence>
<keyword evidence="2 10" id="KW-0444">Lipid biosynthesis</keyword>
<evidence type="ECO:0000256" key="7">
    <source>
        <dbReference type="ARBA" id="ARBA00023098"/>
    </source>
</evidence>
<evidence type="ECO:0000256" key="6">
    <source>
        <dbReference type="ARBA" id="ARBA00022989"/>
    </source>
</evidence>
<keyword evidence="5 10" id="KW-0276">Fatty acid metabolism</keyword>
<name>A0A161M758_TRIIF</name>
<feature type="transmembrane region" description="Helical" evidence="10">
    <location>
        <begin position="105"/>
        <end position="124"/>
    </location>
</feature>